<gene>
    <name evidence="7" type="ORF">Sdia_35680</name>
    <name evidence="8" type="ORF">Sdia_36720</name>
</gene>
<reference evidence="7 9" key="1">
    <citation type="submission" date="2020-02" db="EMBL/GenBank/DDBJ databases">
        <title>Whole genome shotgun sequence of Streptomyces diastaticus subsp. diastaticus NBRC 13412.</title>
        <authorList>
            <person name="Ichikawa N."/>
            <person name="Komaki H."/>
            <person name="Tamura T."/>
        </authorList>
    </citation>
    <scope>NUCLEOTIDE SEQUENCE [LARGE SCALE GENOMIC DNA]</scope>
    <source>
        <strain evidence="7 9">NBRC 13412</strain>
    </source>
</reference>
<dbReference type="InterPro" id="IPR036388">
    <property type="entry name" value="WH-like_DNA-bd_sf"/>
</dbReference>
<dbReference type="RefSeq" id="WP_189500644.1">
    <property type="nucleotide sequence ID" value="NZ_BLLN01000003.1"/>
</dbReference>
<dbReference type="SUPFAM" id="SSF88946">
    <property type="entry name" value="Sigma2 domain of RNA polymerase sigma factors"/>
    <property type="match status" value="1"/>
</dbReference>
<comment type="caution">
    <text evidence="7">The sequence shown here is derived from an EMBL/GenBank/DDBJ whole genome shotgun (WGS) entry which is preliminary data.</text>
</comment>
<keyword evidence="9" id="KW-1185">Reference proteome</keyword>
<dbReference type="SUPFAM" id="SSF88659">
    <property type="entry name" value="Sigma3 and sigma4 domains of RNA polymerase sigma factors"/>
    <property type="match status" value="1"/>
</dbReference>
<dbReference type="InterPro" id="IPR013324">
    <property type="entry name" value="RNA_pol_sigma_r3/r4-like"/>
</dbReference>
<evidence type="ECO:0000256" key="4">
    <source>
        <dbReference type="ARBA" id="ARBA00023163"/>
    </source>
</evidence>
<dbReference type="EMBL" id="BLLN01000003">
    <property type="protein sequence ID" value="GFH72800.1"/>
    <property type="molecule type" value="Genomic_DNA"/>
</dbReference>
<dbReference type="InterPro" id="IPR007627">
    <property type="entry name" value="RNA_pol_sigma70_r2"/>
</dbReference>
<keyword evidence="2" id="KW-0805">Transcription regulation</keyword>
<dbReference type="InterPro" id="IPR039425">
    <property type="entry name" value="RNA_pol_sigma-70-like"/>
</dbReference>
<evidence type="ECO:0000313" key="9">
    <source>
        <dbReference type="Proteomes" id="UP000472710"/>
    </source>
</evidence>
<feature type="domain" description="RNA polymerase sigma factor 70 region 4 type 2" evidence="6">
    <location>
        <begin position="129"/>
        <end position="180"/>
    </location>
</feature>
<evidence type="ECO:0000259" key="5">
    <source>
        <dbReference type="Pfam" id="PF04542"/>
    </source>
</evidence>
<keyword evidence="4" id="KW-0804">Transcription</keyword>
<evidence type="ECO:0000313" key="7">
    <source>
        <dbReference type="EMBL" id="GFH72800.1"/>
    </source>
</evidence>
<dbReference type="InterPro" id="IPR013249">
    <property type="entry name" value="RNA_pol_sigma70_r4_t2"/>
</dbReference>
<organism evidence="7 9">
    <name type="scientific">Streptomyces diastaticus subsp. diastaticus</name>
    <dbReference type="NCBI Taxonomy" id="68040"/>
    <lineage>
        <taxon>Bacteria</taxon>
        <taxon>Bacillati</taxon>
        <taxon>Actinomycetota</taxon>
        <taxon>Actinomycetes</taxon>
        <taxon>Kitasatosporales</taxon>
        <taxon>Streptomycetaceae</taxon>
        <taxon>Streptomyces</taxon>
        <taxon>Streptomyces diastaticus group</taxon>
    </lineage>
</organism>
<protein>
    <submittedName>
        <fullName evidence="7">RNA polymerase sigma factor</fullName>
    </submittedName>
</protein>
<proteinExistence type="inferred from homology"/>
<dbReference type="NCBIfam" id="TIGR02937">
    <property type="entry name" value="sigma70-ECF"/>
    <property type="match status" value="1"/>
</dbReference>
<feature type="domain" description="RNA polymerase sigma-70 region 2" evidence="5">
    <location>
        <begin position="32"/>
        <end position="97"/>
    </location>
</feature>
<keyword evidence="3" id="KW-0731">Sigma factor</keyword>
<dbReference type="PANTHER" id="PTHR43133:SF61">
    <property type="entry name" value="ECF RNA POLYMERASE SIGMA FACTOR SIGC"/>
    <property type="match status" value="1"/>
</dbReference>
<dbReference type="EMBL" id="BLLN01000005">
    <property type="protein sequence ID" value="GFH72904.1"/>
    <property type="molecule type" value="Genomic_DNA"/>
</dbReference>
<dbReference type="PANTHER" id="PTHR43133">
    <property type="entry name" value="RNA POLYMERASE ECF-TYPE SIGMA FACTO"/>
    <property type="match status" value="1"/>
</dbReference>
<evidence type="ECO:0000256" key="2">
    <source>
        <dbReference type="ARBA" id="ARBA00023015"/>
    </source>
</evidence>
<dbReference type="CDD" id="cd06171">
    <property type="entry name" value="Sigma70_r4"/>
    <property type="match status" value="1"/>
</dbReference>
<sequence>MPPALIRRTPDEVVTAWALAAARGDGEAVERLIRALQNDVRRYVAHLADDYQAADDLTQETFLRAVTALHRFEGRGSARAWVLAIARRTVIDSLRRTAVRPRLADTDNWETAAERAQPMDLPGFDEGVALRELVAALPRERREAFVMTQVLDLSYAEVAEMADCPVGTVRSRVSRARANLARLLEEEAPVPMAV</sequence>
<dbReference type="GeneID" id="95073272"/>
<evidence type="ECO:0000259" key="6">
    <source>
        <dbReference type="Pfam" id="PF08281"/>
    </source>
</evidence>
<dbReference type="Gene3D" id="1.10.1740.10">
    <property type="match status" value="1"/>
</dbReference>
<evidence type="ECO:0000313" key="8">
    <source>
        <dbReference type="EMBL" id="GFH72904.1"/>
    </source>
</evidence>
<name>A0ABQ1CRQ9_STRDI</name>
<evidence type="ECO:0000256" key="3">
    <source>
        <dbReference type="ARBA" id="ARBA00023082"/>
    </source>
</evidence>
<accession>A0ABQ1CRQ9</accession>
<evidence type="ECO:0000256" key="1">
    <source>
        <dbReference type="ARBA" id="ARBA00010641"/>
    </source>
</evidence>
<dbReference type="InterPro" id="IPR013325">
    <property type="entry name" value="RNA_pol_sigma_r2"/>
</dbReference>
<dbReference type="Pfam" id="PF04542">
    <property type="entry name" value="Sigma70_r2"/>
    <property type="match status" value="1"/>
</dbReference>
<dbReference type="InterPro" id="IPR014284">
    <property type="entry name" value="RNA_pol_sigma-70_dom"/>
</dbReference>
<dbReference type="Gene3D" id="1.10.10.10">
    <property type="entry name" value="Winged helix-like DNA-binding domain superfamily/Winged helix DNA-binding domain"/>
    <property type="match status" value="1"/>
</dbReference>
<comment type="similarity">
    <text evidence="1">Belongs to the sigma-70 factor family. ECF subfamily.</text>
</comment>
<dbReference type="Proteomes" id="UP000472710">
    <property type="component" value="Unassembled WGS sequence"/>
</dbReference>
<dbReference type="Pfam" id="PF08281">
    <property type="entry name" value="Sigma70_r4_2"/>
    <property type="match status" value="1"/>
</dbReference>